<evidence type="ECO:0000313" key="1">
    <source>
        <dbReference type="EMBL" id="VFS44215.1"/>
    </source>
</evidence>
<protein>
    <submittedName>
        <fullName evidence="1">Uncharacterized protein</fullName>
    </submittedName>
</protein>
<accession>A0A484Z8G1</accession>
<organism evidence="1 2">
    <name type="scientific">Enterobacter cancerogenus</name>
    <dbReference type="NCBI Taxonomy" id="69218"/>
    <lineage>
        <taxon>Bacteria</taxon>
        <taxon>Pseudomonadati</taxon>
        <taxon>Pseudomonadota</taxon>
        <taxon>Gammaproteobacteria</taxon>
        <taxon>Enterobacterales</taxon>
        <taxon>Enterobacteriaceae</taxon>
        <taxon>Enterobacter</taxon>
        <taxon>Enterobacter cloacae complex</taxon>
    </lineage>
</organism>
<dbReference type="AlphaFoldDB" id="A0A484Z8G1"/>
<sequence length="233" mass="26878">MLRRDIATNVSEQRNQCRLAHIGAFTAHVRTGNDQHSSLWRQVQRVSDERFVQHLLHHRVAAFGNANARFVDKGRAGVVQRFRTLCQVNQHIQLCQRARAELQVAEMRHEHVEQFVIQLLFQRQRFAFRGENFIFVLFQLRNNVALGVFQRLATYVVDRGQVALPTADLNEVAVYRVIADFQGIEAQAFALADLQLVEIVRCTVSQRAPFVQLLVVARRNDPRRRAPEPAAHR</sequence>
<name>A0A484Z8G1_9ENTR</name>
<proteinExistence type="predicted"/>
<dbReference type="Proteomes" id="UP000351155">
    <property type="component" value="Unassembled WGS sequence"/>
</dbReference>
<evidence type="ECO:0000313" key="2">
    <source>
        <dbReference type="Proteomes" id="UP000351155"/>
    </source>
</evidence>
<reference evidence="1 2" key="1">
    <citation type="submission" date="2019-03" db="EMBL/GenBank/DDBJ databases">
        <authorList>
            <consortium name="Pathogen Informatics"/>
        </authorList>
    </citation>
    <scope>NUCLEOTIDE SEQUENCE [LARGE SCALE GENOMIC DNA]</scope>
    <source>
        <strain evidence="1 2">NCTC12126</strain>
    </source>
</reference>
<dbReference type="EMBL" id="CAADIW010000072">
    <property type="protein sequence ID" value="VFS44215.1"/>
    <property type="molecule type" value="Genomic_DNA"/>
</dbReference>
<gene>
    <name evidence="1" type="ORF">NCTC12126_05507</name>
</gene>